<evidence type="ECO:0008006" key="3">
    <source>
        <dbReference type="Google" id="ProtNLM"/>
    </source>
</evidence>
<proteinExistence type="predicted"/>
<reference evidence="1" key="1">
    <citation type="journal article" date="2020" name="Stud. Mycol.">
        <title>101 Dothideomycetes genomes: a test case for predicting lifestyles and emergence of pathogens.</title>
        <authorList>
            <person name="Haridas S."/>
            <person name="Albert R."/>
            <person name="Binder M."/>
            <person name="Bloem J."/>
            <person name="Labutti K."/>
            <person name="Salamov A."/>
            <person name="Andreopoulos B."/>
            <person name="Baker S."/>
            <person name="Barry K."/>
            <person name="Bills G."/>
            <person name="Bluhm B."/>
            <person name="Cannon C."/>
            <person name="Castanera R."/>
            <person name="Culley D."/>
            <person name="Daum C."/>
            <person name="Ezra D."/>
            <person name="Gonzalez J."/>
            <person name="Henrissat B."/>
            <person name="Kuo A."/>
            <person name="Liang C."/>
            <person name="Lipzen A."/>
            <person name="Lutzoni F."/>
            <person name="Magnuson J."/>
            <person name="Mondo S."/>
            <person name="Nolan M."/>
            <person name="Ohm R."/>
            <person name="Pangilinan J."/>
            <person name="Park H.-J."/>
            <person name="Ramirez L."/>
            <person name="Alfaro M."/>
            <person name="Sun H."/>
            <person name="Tritt A."/>
            <person name="Yoshinaga Y."/>
            <person name="Zwiers L.-H."/>
            <person name="Turgeon B."/>
            <person name="Goodwin S."/>
            <person name="Spatafora J."/>
            <person name="Crous P."/>
            <person name="Grigoriev I."/>
        </authorList>
    </citation>
    <scope>NUCLEOTIDE SEQUENCE</scope>
    <source>
        <strain evidence="1">CBS 113818</strain>
    </source>
</reference>
<dbReference type="Proteomes" id="UP000799424">
    <property type="component" value="Unassembled WGS sequence"/>
</dbReference>
<name>A0A6A6ZRL6_9PLEO</name>
<keyword evidence="2" id="KW-1185">Reference proteome</keyword>
<sequence length="202" mass="23158">MSDTLAALSGLADAFQRILDDKYIAGIWMNDIVRGLFWVSRYRQHNAYPPLSHYLSASHTWTIRLPHLPNTQVLEASVTPATSDPLRSIKAEYLRLSRGLYCNQQTNSRQCKEGSHVGDPFELYGDLNIGDVGKQTCEGTFFFVLSYYTKEPVSIRGLIIEPTERVLDEYRRVDAFDFRLEDRAEFIGFNCNNLNRKIITLV</sequence>
<evidence type="ECO:0000313" key="2">
    <source>
        <dbReference type="Proteomes" id="UP000799424"/>
    </source>
</evidence>
<dbReference type="EMBL" id="MU006233">
    <property type="protein sequence ID" value="KAF2823094.1"/>
    <property type="molecule type" value="Genomic_DNA"/>
</dbReference>
<evidence type="ECO:0000313" key="1">
    <source>
        <dbReference type="EMBL" id="KAF2823094.1"/>
    </source>
</evidence>
<gene>
    <name evidence="1" type="ORF">CC86DRAFT_409861</name>
</gene>
<organism evidence="1 2">
    <name type="scientific">Ophiobolus disseminans</name>
    <dbReference type="NCBI Taxonomy" id="1469910"/>
    <lineage>
        <taxon>Eukaryota</taxon>
        <taxon>Fungi</taxon>
        <taxon>Dikarya</taxon>
        <taxon>Ascomycota</taxon>
        <taxon>Pezizomycotina</taxon>
        <taxon>Dothideomycetes</taxon>
        <taxon>Pleosporomycetidae</taxon>
        <taxon>Pleosporales</taxon>
        <taxon>Pleosporineae</taxon>
        <taxon>Phaeosphaeriaceae</taxon>
        <taxon>Ophiobolus</taxon>
    </lineage>
</organism>
<accession>A0A6A6ZRL6</accession>
<dbReference type="OrthoDB" id="3695242at2759"/>
<dbReference type="AlphaFoldDB" id="A0A6A6ZRL6"/>
<protein>
    <recommendedName>
        <fullName evidence="3">Heterokaryon incompatibility domain-containing protein</fullName>
    </recommendedName>
</protein>